<dbReference type="OrthoDB" id="7053960at2"/>
<evidence type="ECO:0000256" key="2">
    <source>
        <dbReference type="ARBA" id="ARBA00023125"/>
    </source>
</evidence>
<dbReference type="PROSITE" id="PS50043">
    <property type="entry name" value="HTH_LUXR_2"/>
    <property type="match status" value="1"/>
</dbReference>
<name>A0A5S4H2S6_9ACTN</name>
<dbReference type="PRINTS" id="PR00038">
    <property type="entry name" value="HTHLUXR"/>
</dbReference>
<evidence type="ECO:0000313" key="6">
    <source>
        <dbReference type="Proteomes" id="UP000306628"/>
    </source>
</evidence>
<proteinExistence type="predicted"/>
<keyword evidence="2" id="KW-0238">DNA-binding</keyword>
<sequence length="253" mass="27750">MNECTGGSVEQLEYRKLIRVLERVAEARQGALYPVLADALAVHLGWIDAFVAENPAYLALGSGGDDEQYLTMFRPDFVEEYAERWRWSNPFASHDGVACLTRHGVATLGQLRLRATGAERDFADKFLRRHGIDDMLKIVIRSRTTGAISTLGVPFDGARRAIGPGDRLMAATLGPLLSPYFDADLAPTSEHGLTSGEREVADLVVLGLAHQQIAQRLNISVSTVENHLTLIVEKTGCGNLAELTAQWKRRPPS</sequence>
<dbReference type="SUPFAM" id="SSF46894">
    <property type="entry name" value="C-terminal effector domain of the bipartite response regulators"/>
    <property type="match status" value="1"/>
</dbReference>
<dbReference type="CDD" id="cd06170">
    <property type="entry name" value="LuxR_C_like"/>
    <property type="match status" value="1"/>
</dbReference>
<dbReference type="GO" id="GO:0006355">
    <property type="term" value="P:regulation of DNA-templated transcription"/>
    <property type="evidence" value="ECO:0007669"/>
    <property type="project" value="InterPro"/>
</dbReference>
<dbReference type="PANTHER" id="PTHR44688">
    <property type="entry name" value="DNA-BINDING TRANSCRIPTIONAL ACTIVATOR DEVR_DOSR"/>
    <property type="match status" value="1"/>
</dbReference>
<dbReference type="Proteomes" id="UP000306628">
    <property type="component" value="Unassembled WGS sequence"/>
</dbReference>
<dbReference type="AlphaFoldDB" id="A0A5S4H2S6"/>
<reference evidence="5 6" key="1">
    <citation type="submission" date="2019-05" db="EMBL/GenBank/DDBJ databases">
        <title>Draft genome sequence of Nonomuraea zeae DSM 100528.</title>
        <authorList>
            <person name="Saricaoglu S."/>
            <person name="Isik K."/>
        </authorList>
    </citation>
    <scope>NUCLEOTIDE SEQUENCE [LARGE SCALE GENOMIC DNA]</scope>
    <source>
        <strain evidence="5 6">DSM 100528</strain>
    </source>
</reference>
<accession>A0A5S4H2S6</accession>
<keyword evidence="3" id="KW-0804">Transcription</keyword>
<dbReference type="SMART" id="SM00421">
    <property type="entry name" value="HTH_LUXR"/>
    <property type="match status" value="1"/>
</dbReference>
<gene>
    <name evidence="5" type="ORF">ETD85_02310</name>
</gene>
<dbReference type="InterPro" id="IPR000792">
    <property type="entry name" value="Tscrpt_reg_LuxR_C"/>
</dbReference>
<evidence type="ECO:0000256" key="3">
    <source>
        <dbReference type="ARBA" id="ARBA00023163"/>
    </source>
</evidence>
<comment type="caution">
    <text evidence="5">The sequence shown here is derived from an EMBL/GenBank/DDBJ whole genome shotgun (WGS) entry which is preliminary data.</text>
</comment>
<feature type="domain" description="HTH luxR-type" evidence="4">
    <location>
        <begin position="186"/>
        <end position="251"/>
    </location>
</feature>
<evidence type="ECO:0000313" key="5">
    <source>
        <dbReference type="EMBL" id="TMR39222.1"/>
    </source>
</evidence>
<dbReference type="InterPro" id="IPR016032">
    <property type="entry name" value="Sig_transdc_resp-reg_C-effctor"/>
</dbReference>
<dbReference type="InterPro" id="IPR036388">
    <property type="entry name" value="WH-like_DNA-bd_sf"/>
</dbReference>
<keyword evidence="6" id="KW-1185">Reference proteome</keyword>
<dbReference type="Gene3D" id="1.10.10.10">
    <property type="entry name" value="Winged helix-like DNA-binding domain superfamily/Winged helix DNA-binding domain"/>
    <property type="match status" value="1"/>
</dbReference>
<dbReference type="EMBL" id="VCKX01000004">
    <property type="protein sequence ID" value="TMR39222.1"/>
    <property type="molecule type" value="Genomic_DNA"/>
</dbReference>
<dbReference type="GO" id="GO:0003677">
    <property type="term" value="F:DNA binding"/>
    <property type="evidence" value="ECO:0007669"/>
    <property type="project" value="UniProtKB-KW"/>
</dbReference>
<dbReference type="Pfam" id="PF00196">
    <property type="entry name" value="GerE"/>
    <property type="match status" value="1"/>
</dbReference>
<organism evidence="5 6">
    <name type="scientific">Nonomuraea zeae</name>
    <dbReference type="NCBI Taxonomy" id="1642303"/>
    <lineage>
        <taxon>Bacteria</taxon>
        <taxon>Bacillati</taxon>
        <taxon>Actinomycetota</taxon>
        <taxon>Actinomycetes</taxon>
        <taxon>Streptosporangiales</taxon>
        <taxon>Streptosporangiaceae</taxon>
        <taxon>Nonomuraea</taxon>
    </lineage>
</organism>
<evidence type="ECO:0000259" key="4">
    <source>
        <dbReference type="PROSITE" id="PS50043"/>
    </source>
</evidence>
<evidence type="ECO:0000256" key="1">
    <source>
        <dbReference type="ARBA" id="ARBA00023015"/>
    </source>
</evidence>
<protein>
    <submittedName>
        <fullName evidence="5">Helix-turn-helix transcriptional regulator</fullName>
    </submittedName>
</protein>
<dbReference type="PANTHER" id="PTHR44688:SF16">
    <property type="entry name" value="DNA-BINDING TRANSCRIPTIONAL ACTIVATOR DEVR_DOSR"/>
    <property type="match status" value="1"/>
</dbReference>
<keyword evidence="1" id="KW-0805">Transcription regulation</keyword>